<dbReference type="CDD" id="cd08646">
    <property type="entry name" value="FMT_core_Met-tRNA-FMT_N"/>
    <property type="match status" value="1"/>
</dbReference>
<dbReference type="InterPro" id="IPR036477">
    <property type="entry name" value="Formyl_transf_N_sf"/>
</dbReference>
<sequence>MSNYKPLRIVFMGTPDFSVPTLQALVEAGHSIVGVYCQPDKQKGRGKQIQMPPVKEAALSLDLPIYQPVTLREETVQEELMALAPDVIVVIAYGKILPPWLIRLPKYGCVNIHASILPKYRGAAPIHYAILNGDTKTGVTIMHMDDGLDTGDIIDIAEIDILPDETTGDLFNRIAELGARTISPVLDKWVNGEIISMPQDDSLASHTSKITKEMGLIDWYQPADKIVNLIHGLNPAPGCYTYLQGKRLKVWRAQKVIVESVNANEAIVSINNNQLTLDVAKPGTIVHTTKGLVVSTGEQGYILLIEVQPENKKRISGQDFINGHQIKGGIAFDEV</sequence>
<comment type="caution">
    <text evidence="12">The sequence shown here is derived from an EMBL/GenBank/DDBJ whole genome shotgun (WGS) entry which is preliminary data.</text>
</comment>
<dbReference type="InterPro" id="IPR005793">
    <property type="entry name" value="Formyl_trans_C"/>
</dbReference>
<dbReference type="CDD" id="cd08704">
    <property type="entry name" value="Met_tRNA_FMT_C"/>
    <property type="match status" value="1"/>
</dbReference>
<organism evidence="12 13">
    <name type="scientific">Veillonella tobetsuensis</name>
    <dbReference type="NCBI Taxonomy" id="1110546"/>
    <lineage>
        <taxon>Bacteria</taxon>
        <taxon>Bacillati</taxon>
        <taxon>Bacillota</taxon>
        <taxon>Negativicutes</taxon>
        <taxon>Veillonellales</taxon>
        <taxon>Veillonellaceae</taxon>
        <taxon>Veillonella</taxon>
    </lineage>
</organism>
<evidence type="ECO:0000256" key="3">
    <source>
        <dbReference type="ARBA" id="ARBA00012261"/>
    </source>
</evidence>
<accession>A0A2S7ZN94</accession>
<gene>
    <name evidence="8 11" type="primary">fmt</name>
    <name evidence="11" type="ORF">PAGU1578_03130</name>
    <name evidence="12" type="ORF">VTHSUH11_07220</name>
</gene>
<evidence type="ECO:0000256" key="2">
    <source>
        <dbReference type="ARBA" id="ARBA00010699"/>
    </source>
</evidence>
<dbReference type="STRING" id="1110546.GCA_001078375_01002"/>
<dbReference type="Pfam" id="PF02911">
    <property type="entry name" value="Formyl_trans_C"/>
    <property type="match status" value="1"/>
</dbReference>
<evidence type="ECO:0000256" key="8">
    <source>
        <dbReference type="HAMAP-Rule" id="MF_00182"/>
    </source>
</evidence>
<dbReference type="InterPro" id="IPR011034">
    <property type="entry name" value="Formyl_transferase-like_C_sf"/>
</dbReference>
<reference evidence="12 13" key="1">
    <citation type="submission" date="2018-01" db="EMBL/GenBank/DDBJ databases">
        <title>Draft genome sequences of clinical isolates and type strains of oral Veillonella including Veillonella infantum sp., nov.</title>
        <authorList>
            <person name="Mashima I."/>
            <person name="Liao Y.-C."/>
            <person name="Sabharwal A."/>
            <person name="Haase E.M."/>
            <person name="Nakazawa F."/>
            <person name="Scannapieco F.A."/>
        </authorList>
    </citation>
    <scope>NUCLEOTIDE SEQUENCE [LARGE SCALE GENOMIC DNA]</scope>
    <source>
        <strain evidence="12 13">Y6</strain>
    </source>
</reference>
<dbReference type="SUPFAM" id="SSF50486">
    <property type="entry name" value="FMT C-terminal domain-like"/>
    <property type="match status" value="1"/>
</dbReference>
<dbReference type="Proteomes" id="UP000300381">
    <property type="component" value="Unassembled WGS sequence"/>
</dbReference>
<proteinExistence type="inferred from homology"/>
<dbReference type="RefSeq" id="WP_105093161.1">
    <property type="nucleotide sequence ID" value="NZ_BJCQ01000008.1"/>
</dbReference>
<keyword evidence="6 8" id="KW-0648">Protein biosynthesis</keyword>
<evidence type="ECO:0000313" key="11">
    <source>
        <dbReference type="EMBL" id="GCL66692.1"/>
    </source>
</evidence>
<evidence type="ECO:0000256" key="1">
    <source>
        <dbReference type="ARBA" id="ARBA00002606"/>
    </source>
</evidence>
<evidence type="ECO:0000259" key="10">
    <source>
        <dbReference type="Pfam" id="PF02911"/>
    </source>
</evidence>
<keyword evidence="5 8" id="KW-0808">Transferase</keyword>
<feature type="binding site" evidence="8">
    <location>
        <begin position="115"/>
        <end position="118"/>
    </location>
    <ligand>
        <name>(6S)-5,6,7,8-tetrahydrofolate</name>
        <dbReference type="ChEBI" id="CHEBI:57453"/>
    </ligand>
</feature>
<dbReference type="InterPro" id="IPR002376">
    <property type="entry name" value="Formyl_transf_N"/>
</dbReference>
<dbReference type="PANTHER" id="PTHR11138">
    <property type="entry name" value="METHIONYL-TRNA FORMYLTRANSFERASE"/>
    <property type="match status" value="1"/>
</dbReference>
<comment type="function">
    <text evidence="1 8">Attaches a formyl group to the free amino group of methionyl-tRNA(fMet). The formyl group appears to play a dual role in the initiator identity of N-formylmethionyl-tRNA by promoting its recognition by IF2 and preventing the misappropriation of this tRNA by the elongation apparatus.</text>
</comment>
<dbReference type="EC" id="2.1.2.9" evidence="3 8"/>
<evidence type="ECO:0000313" key="12">
    <source>
        <dbReference type="EMBL" id="PQL24763.1"/>
    </source>
</evidence>
<evidence type="ECO:0000256" key="7">
    <source>
        <dbReference type="ARBA" id="ARBA00048558"/>
    </source>
</evidence>
<evidence type="ECO:0000256" key="4">
    <source>
        <dbReference type="ARBA" id="ARBA00016014"/>
    </source>
</evidence>
<dbReference type="Gene3D" id="3.40.50.170">
    <property type="entry name" value="Formyl transferase, N-terminal domain"/>
    <property type="match status" value="1"/>
</dbReference>
<evidence type="ECO:0000313" key="13">
    <source>
        <dbReference type="Proteomes" id="UP000238877"/>
    </source>
</evidence>
<name>A0A2S7ZN94_9FIRM</name>
<reference evidence="11 14" key="2">
    <citation type="submission" date="2019-03" db="EMBL/GenBank/DDBJ databases">
        <title>Draft genome sequences of two Veillonella tobetsuensis clinical isolates from intraoperative bronchial fluids of elderly patients with pulmonary carcinoma.</title>
        <authorList>
            <person name="Akiyama T."/>
        </authorList>
    </citation>
    <scope>NUCLEOTIDE SEQUENCE [LARGE SCALE GENOMIC DNA]</scope>
    <source>
        <strain evidence="11 14">PAGU 1578</strain>
    </source>
</reference>
<dbReference type="EMBL" id="BJCQ01000008">
    <property type="protein sequence ID" value="GCL66692.1"/>
    <property type="molecule type" value="Genomic_DNA"/>
</dbReference>
<dbReference type="Pfam" id="PF00551">
    <property type="entry name" value="Formyl_trans_N"/>
    <property type="match status" value="1"/>
</dbReference>
<evidence type="ECO:0000313" key="14">
    <source>
        <dbReference type="Proteomes" id="UP000300381"/>
    </source>
</evidence>
<dbReference type="AlphaFoldDB" id="A0A2S7ZN94"/>
<dbReference type="GO" id="GO:0004479">
    <property type="term" value="F:methionyl-tRNA formyltransferase activity"/>
    <property type="evidence" value="ECO:0007669"/>
    <property type="project" value="UniProtKB-UniRule"/>
</dbReference>
<dbReference type="NCBIfam" id="TIGR00460">
    <property type="entry name" value="fmt"/>
    <property type="match status" value="1"/>
</dbReference>
<comment type="similarity">
    <text evidence="2 8">Belongs to the Fmt family.</text>
</comment>
<dbReference type="Gene3D" id="3.10.25.10">
    <property type="entry name" value="Formyl transferase, C-terminal domain"/>
    <property type="match status" value="1"/>
</dbReference>
<dbReference type="HAMAP" id="MF_00182">
    <property type="entry name" value="Formyl_trans"/>
    <property type="match status" value="1"/>
</dbReference>
<comment type="catalytic activity">
    <reaction evidence="7 8">
        <text>L-methionyl-tRNA(fMet) + (6R)-10-formyltetrahydrofolate = N-formyl-L-methionyl-tRNA(fMet) + (6S)-5,6,7,8-tetrahydrofolate + H(+)</text>
        <dbReference type="Rhea" id="RHEA:24380"/>
        <dbReference type="Rhea" id="RHEA-COMP:9952"/>
        <dbReference type="Rhea" id="RHEA-COMP:9953"/>
        <dbReference type="ChEBI" id="CHEBI:15378"/>
        <dbReference type="ChEBI" id="CHEBI:57453"/>
        <dbReference type="ChEBI" id="CHEBI:78530"/>
        <dbReference type="ChEBI" id="CHEBI:78844"/>
        <dbReference type="ChEBI" id="CHEBI:195366"/>
        <dbReference type="EC" id="2.1.2.9"/>
    </reaction>
</comment>
<dbReference type="EMBL" id="PPDF01000012">
    <property type="protein sequence ID" value="PQL24763.1"/>
    <property type="molecule type" value="Genomic_DNA"/>
</dbReference>
<protein>
    <recommendedName>
        <fullName evidence="4 8">Methionyl-tRNA formyltransferase</fullName>
        <ecNumber evidence="3 8">2.1.2.9</ecNumber>
    </recommendedName>
</protein>
<dbReference type="GO" id="GO:0005829">
    <property type="term" value="C:cytosol"/>
    <property type="evidence" value="ECO:0007669"/>
    <property type="project" value="TreeGrafter"/>
</dbReference>
<dbReference type="PANTHER" id="PTHR11138:SF5">
    <property type="entry name" value="METHIONYL-TRNA FORMYLTRANSFERASE, MITOCHONDRIAL"/>
    <property type="match status" value="1"/>
</dbReference>
<dbReference type="SUPFAM" id="SSF53328">
    <property type="entry name" value="Formyltransferase"/>
    <property type="match status" value="1"/>
</dbReference>
<feature type="domain" description="Formyl transferase N-terminal" evidence="9">
    <location>
        <begin position="8"/>
        <end position="183"/>
    </location>
</feature>
<dbReference type="InterPro" id="IPR041711">
    <property type="entry name" value="Met-tRNA-FMT_N"/>
</dbReference>
<evidence type="ECO:0000256" key="5">
    <source>
        <dbReference type="ARBA" id="ARBA00022679"/>
    </source>
</evidence>
<dbReference type="InterPro" id="IPR037022">
    <property type="entry name" value="Formyl_trans_C_sf"/>
</dbReference>
<dbReference type="InterPro" id="IPR005794">
    <property type="entry name" value="Fmt"/>
</dbReference>
<evidence type="ECO:0000259" key="9">
    <source>
        <dbReference type="Pfam" id="PF00551"/>
    </source>
</evidence>
<dbReference type="InterPro" id="IPR044135">
    <property type="entry name" value="Met-tRNA-FMT_C"/>
</dbReference>
<dbReference type="Proteomes" id="UP000238877">
    <property type="component" value="Unassembled WGS sequence"/>
</dbReference>
<evidence type="ECO:0000256" key="6">
    <source>
        <dbReference type="ARBA" id="ARBA00022917"/>
    </source>
</evidence>
<feature type="domain" description="Formyl transferase C-terminal" evidence="10">
    <location>
        <begin position="209"/>
        <end position="324"/>
    </location>
</feature>